<name>A0A4V2PR67_9GAMM</name>
<dbReference type="InterPro" id="IPR018306">
    <property type="entry name" value="Phage_T5_Orf172_DNA-bd"/>
</dbReference>
<dbReference type="Proteomes" id="UP000295565">
    <property type="component" value="Unassembled WGS sequence"/>
</dbReference>
<accession>A0A4V2PR67</accession>
<protein>
    <submittedName>
        <fullName evidence="2">T5orf172 domain-containing protein</fullName>
    </submittedName>
</protein>
<gene>
    <name evidence="2" type="ORF">EV690_1445</name>
</gene>
<proteinExistence type="predicted"/>
<organism evidence="2 3">
    <name type="scientific">Celerinatantimonas diazotrophica</name>
    <dbReference type="NCBI Taxonomy" id="412034"/>
    <lineage>
        <taxon>Bacteria</taxon>
        <taxon>Pseudomonadati</taxon>
        <taxon>Pseudomonadota</taxon>
        <taxon>Gammaproteobacteria</taxon>
        <taxon>Celerinatantimonadaceae</taxon>
        <taxon>Celerinatantimonas</taxon>
    </lineage>
</organism>
<sequence>MSNVTPTTDAERKWPKTRGQVYLATADGYRTDFLKIGFTKHHTSTRMSQLNNSSGQGAKGYRILARFYVKHPRDLEQKLHKYFADDRQDTSREWFNNMSVEQFYEVITKFACVRDLKLLRKRLDCSPYPGEKNIFLLLI</sequence>
<dbReference type="RefSeq" id="WP_131912298.1">
    <property type="nucleotide sequence ID" value="NZ_OU594967.1"/>
</dbReference>
<reference evidence="2 3" key="1">
    <citation type="submission" date="2019-03" db="EMBL/GenBank/DDBJ databases">
        <title>Genomic Encyclopedia of Type Strains, Phase IV (KMG-IV): sequencing the most valuable type-strain genomes for metagenomic binning, comparative biology and taxonomic classification.</title>
        <authorList>
            <person name="Goeker M."/>
        </authorList>
    </citation>
    <scope>NUCLEOTIDE SEQUENCE [LARGE SCALE GENOMIC DNA]</scope>
    <source>
        <strain evidence="2 3">DSM 18577</strain>
    </source>
</reference>
<evidence type="ECO:0000313" key="3">
    <source>
        <dbReference type="Proteomes" id="UP000295565"/>
    </source>
</evidence>
<comment type="caution">
    <text evidence="2">The sequence shown here is derived from an EMBL/GenBank/DDBJ whole genome shotgun (WGS) entry which is preliminary data.</text>
</comment>
<evidence type="ECO:0000313" key="2">
    <source>
        <dbReference type="EMBL" id="TCK57751.1"/>
    </source>
</evidence>
<dbReference type="SMART" id="SM00974">
    <property type="entry name" value="T5orf172"/>
    <property type="match status" value="1"/>
</dbReference>
<dbReference type="Pfam" id="PF13455">
    <property type="entry name" value="MUG113"/>
    <property type="match status" value="1"/>
</dbReference>
<evidence type="ECO:0000259" key="1">
    <source>
        <dbReference type="SMART" id="SM00974"/>
    </source>
</evidence>
<feature type="domain" description="Bacteriophage T5 Orf172 DNA-binding" evidence="1">
    <location>
        <begin position="28"/>
        <end position="110"/>
    </location>
</feature>
<dbReference type="EMBL" id="SMGD01000012">
    <property type="protein sequence ID" value="TCK57751.1"/>
    <property type="molecule type" value="Genomic_DNA"/>
</dbReference>
<dbReference type="AlphaFoldDB" id="A0A4V2PR67"/>
<keyword evidence="3" id="KW-1185">Reference proteome</keyword>